<evidence type="ECO:0000256" key="1">
    <source>
        <dbReference type="ARBA" id="ARBA00001971"/>
    </source>
</evidence>
<accession>A0ABR1PN00</accession>
<dbReference type="Proteomes" id="UP001430848">
    <property type="component" value="Unassembled WGS sequence"/>
</dbReference>
<dbReference type="PRINTS" id="PR00465">
    <property type="entry name" value="EP450IV"/>
</dbReference>
<dbReference type="PANTHER" id="PTHR24305:SF166">
    <property type="entry name" value="CYTOCHROME P450 12A4, MITOCHONDRIAL-RELATED"/>
    <property type="match status" value="1"/>
</dbReference>
<evidence type="ECO:0000256" key="7">
    <source>
        <dbReference type="RuleBase" id="RU000461"/>
    </source>
</evidence>
<keyword evidence="3 7" id="KW-0349">Heme</keyword>
<comment type="caution">
    <text evidence="8">The sequence shown here is derived from an EMBL/GenBank/DDBJ whole genome shotgun (WGS) entry which is preliminary data.</text>
</comment>
<gene>
    <name evidence="8" type="ORF">SLS63_001325</name>
</gene>
<evidence type="ECO:0000256" key="4">
    <source>
        <dbReference type="ARBA" id="ARBA00022723"/>
    </source>
</evidence>
<keyword evidence="7" id="KW-0560">Oxidoreductase</keyword>
<dbReference type="InterPro" id="IPR001128">
    <property type="entry name" value="Cyt_P450"/>
</dbReference>
<organism evidence="8 9">
    <name type="scientific">Diaporthe eres</name>
    <name type="common">Phomopsis oblonga</name>
    <dbReference type="NCBI Taxonomy" id="83184"/>
    <lineage>
        <taxon>Eukaryota</taxon>
        <taxon>Fungi</taxon>
        <taxon>Dikarya</taxon>
        <taxon>Ascomycota</taxon>
        <taxon>Pezizomycotina</taxon>
        <taxon>Sordariomycetes</taxon>
        <taxon>Sordariomycetidae</taxon>
        <taxon>Diaporthales</taxon>
        <taxon>Diaporthaceae</taxon>
        <taxon>Diaporthe</taxon>
        <taxon>Diaporthe eres species complex</taxon>
    </lineage>
</organism>
<evidence type="ECO:0000313" key="8">
    <source>
        <dbReference type="EMBL" id="KAK7740125.1"/>
    </source>
</evidence>
<comment type="similarity">
    <text evidence="2 7">Belongs to the cytochrome P450 family.</text>
</comment>
<name>A0ABR1PN00_DIAER</name>
<evidence type="ECO:0000256" key="2">
    <source>
        <dbReference type="ARBA" id="ARBA00010617"/>
    </source>
</evidence>
<dbReference type="CDD" id="cd11062">
    <property type="entry name" value="CYP58-like"/>
    <property type="match status" value="1"/>
</dbReference>
<dbReference type="PANTHER" id="PTHR24305">
    <property type="entry name" value="CYTOCHROME P450"/>
    <property type="match status" value="1"/>
</dbReference>
<keyword evidence="9" id="KW-1185">Reference proteome</keyword>
<dbReference type="Pfam" id="PF00067">
    <property type="entry name" value="p450"/>
    <property type="match status" value="1"/>
</dbReference>
<evidence type="ECO:0000256" key="6">
    <source>
        <dbReference type="ARBA" id="ARBA00023033"/>
    </source>
</evidence>
<evidence type="ECO:0000256" key="3">
    <source>
        <dbReference type="ARBA" id="ARBA00022617"/>
    </source>
</evidence>
<dbReference type="Gene3D" id="1.10.630.10">
    <property type="entry name" value="Cytochrome P450"/>
    <property type="match status" value="2"/>
</dbReference>
<evidence type="ECO:0000313" key="9">
    <source>
        <dbReference type="Proteomes" id="UP001430848"/>
    </source>
</evidence>
<dbReference type="InterPro" id="IPR050121">
    <property type="entry name" value="Cytochrome_P450_monoxygenase"/>
</dbReference>
<dbReference type="InterPro" id="IPR036396">
    <property type="entry name" value="Cyt_P450_sf"/>
</dbReference>
<protein>
    <recommendedName>
        <fullName evidence="10">Benzoate 4-monooxygenase cytochrome P450</fullName>
    </recommendedName>
</protein>
<evidence type="ECO:0008006" key="10">
    <source>
        <dbReference type="Google" id="ProtNLM"/>
    </source>
</evidence>
<proteinExistence type="inferred from homology"/>
<sequence length="416" mass="47040">MQCILKWHQAYGPVIRVAPNELSICDIDAYLSEIYAQNTKFTKAPYFYEAFDNPHGTVFSQLDKAAHSGEKRLMSHAFSRRNIVGMQHELYGHVHKWVDRLRAYARAGRPIPLSRAAQCLTLDNVAFFSYGSDEGALDSEDFQNELLGQFEAFPKLITVFHFLPFLQTLVNILQRLSPSSSSAGRVIQGSTIGWDRFINQKVRGETNGMILFQSMLERASKNNVQIDRVTTGVYHLTKQPELWHELKRQLQAAIPADNTQPDVTELEKVPLMEAVAKESLRYGCPIRGRNPRIVPEGGMVCGGINIPQRTCVFSAQWYHCTNPSVYPQPELFKPERWLIDDADALHAMNRHLVVFSSGSRNCIGQNLAIIELKLALSQVVLNFEPGETMEPELEYEEYLGLTEPKGPVNITMREGS</sequence>
<dbReference type="SUPFAM" id="SSF48264">
    <property type="entry name" value="Cytochrome P450"/>
    <property type="match status" value="1"/>
</dbReference>
<dbReference type="InterPro" id="IPR002403">
    <property type="entry name" value="Cyt_P450_E_grp-IV"/>
</dbReference>
<dbReference type="InterPro" id="IPR017972">
    <property type="entry name" value="Cyt_P450_CS"/>
</dbReference>
<keyword evidence="4 7" id="KW-0479">Metal-binding</keyword>
<keyword evidence="6 7" id="KW-0503">Monooxygenase</keyword>
<dbReference type="PROSITE" id="PS00086">
    <property type="entry name" value="CYTOCHROME_P450"/>
    <property type="match status" value="1"/>
</dbReference>
<evidence type="ECO:0000256" key="5">
    <source>
        <dbReference type="ARBA" id="ARBA00023004"/>
    </source>
</evidence>
<reference evidence="8 9" key="1">
    <citation type="submission" date="2024-02" db="EMBL/GenBank/DDBJ databases">
        <title>De novo assembly and annotation of 12 fungi associated with fruit tree decline syndrome in Ontario, Canada.</title>
        <authorList>
            <person name="Sulman M."/>
            <person name="Ellouze W."/>
            <person name="Ilyukhin E."/>
        </authorList>
    </citation>
    <scope>NUCLEOTIDE SEQUENCE [LARGE SCALE GENOMIC DNA]</scope>
    <source>
        <strain evidence="8 9">M169</strain>
    </source>
</reference>
<keyword evidence="5 7" id="KW-0408">Iron</keyword>
<comment type="cofactor">
    <cofactor evidence="1">
        <name>heme</name>
        <dbReference type="ChEBI" id="CHEBI:30413"/>
    </cofactor>
</comment>
<dbReference type="EMBL" id="JAKNSF020000003">
    <property type="protein sequence ID" value="KAK7740125.1"/>
    <property type="molecule type" value="Genomic_DNA"/>
</dbReference>